<dbReference type="PANTHER" id="PTHR33157">
    <property type="entry name" value="AUTONOMOUS TRANSPOSABLE ELEMENT EN-1 MOSAIC PROTEIN-RELATED"/>
    <property type="match status" value="1"/>
</dbReference>
<evidence type="ECO:0000313" key="2">
    <source>
        <dbReference type="EMBL" id="CAD6255875.1"/>
    </source>
</evidence>
<protein>
    <submittedName>
        <fullName evidence="2">Uncharacterized protein</fullName>
    </submittedName>
</protein>
<feature type="region of interest" description="Disordered" evidence="1">
    <location>
        <begin position="1"/>
        <end position="42"/>
    </location>
</feature>
<comment type="caution">
    <text evidence="2">The sequence shown here is derived from an EMBL/GenBank/DDBJ whole genome shotgun (WGS) entry which is preliminary data.</text>
</comment>
<proteinExistence type="predicted"/>
<evidence type="ECO:0000256" key="1">
    <source>
        <dbReference type="SAM" id="MobiDB-lite"/>
    </source>
</evidence>
<dbReference type="AlphaFoldDB" id="A0A811Q9D7"/>
<dbReference type="GO" id="GO:0032196">
    <property type="term" value="P:transposition"/>
    <property type="evidence" value="ECO:0007669"/>
    <property type="project" value="InterPro"/>
</dbReference>
<dbReference type="OrthoDB" id="696382at2759"/>
<evidence type="ECO:0000313" key="3">
    <source>
        <dbReference type="Proteomes" id="UP000604825"/>
    </source>
</evidence>
<accession>A0A811Q9D7</accession>
<dbReference type="EMBL" id="CAJGYO010000010">
    <property type="protein sequence ID" value="CAD6255875.1"/>
    <property type="molecule type" value="Genomic_DNA"/>
</dbReference>
<sequence length="440" mass="49692">MQSFNHRTDRRPRSSDVTNDVDSQPPEAKKIRGRNKLHKPRNGQIVLIPEGDNQFRYAKYSIDDKMKKGPILGVLLKQEYPPIIEGTTRDGCHFKYHASKWSHYSHTVRDDGQTPADRVKQEFWSIYSVPEELEDEADRVFEKYAHNQCKNMMYQARLDAIKFYYREIIKSPKSDAFACAKLLSFEEYMQCKPEWFTDESWESLCKYWCSAEYLKKRQLGQDSRKKNSDGAQNRGGSRPLVETQQFLGAKYGPSKATITNTYCCMKAGVKNCDANGNAGPIPQHAKKLVDAYNEALQEKYPDNWQEQPFDGQIAYKIGGGLAHGRLAIGDGAVKKATIIDVAKASGTRPATSRAFQNLLARYEESVATIGQLTQQNMALAQQNVVLTRDVKRNGRLLELIVSKVQIEIPPELLQEEENEMGGAIDGSSHASANLDNSDGH</sequence>
<organism evidence="2 3">
    <name type="scientific">Miscanthus lutarioriparius</name>
    <dbReference type="NCBI Taxonomy" id="422564"/>
    <lineage>
        <taxon>Eukaryota</taxon>
        <taxon>Viridiplantae</taxon>
        <taxon>Streptophyta</taxon>
        <taxon>Embryophyta</taxon>
        <taxon>Tracheophyta</taxon>
        <taxon>Spermatophyta</taxon>
        <taxon>Magnoliopsida</taxon>
        <taxon>Liliopsida</taxon>
        <taxon>Poales</taxon>
        <taxon>Poaceae</taxon>
        <taxon>PACMAD clade</taxon>
        <taxon>Panicoideae</taxon>
        <taxon>Andropogonodae</taxon>
        <taxon>Andropogoneae</taxon>
        <taxon>Saccharinae</taxon>
        <taxon>Miscanthus</taxon>
    </lineage>
</organism>
<reference evidence="2" key="1">
    <citation type="submission" date="2020-10" db="EMBL/GenBank/DDBJ databases">
        <authorList>
            <person name="Han B."/>
            <person name="Lu T."/>
            <person name="Zhao Q."/>
            <person name="Huang X."/>
            <person name="Zhao Y."/>
        </authorList>
    </citation>
    <scope>NUCLEOTIDE SEQUENCE</scope>
</reference>
<dbReference type="InterPro" id="IPR039266">
    <property type="entry name" value="EN-1/SPM"/>
</dbReference>
<name>A0A811Q9D7_9POAL</name>
<keyword evidence="3" id="KW-1185">Reference proteome</keyword>
<feature type="compositionally biased region" description="Basic residues" evidence="1">
    <location>
        <begin position="31"/>
        <end position="41"/>
    </location>
</feature>
<feature type="region of interest" description="Disordered" evidence="1">
    <location>
        <begin position="420"/>
        <end position="440"/>
    </location>
</feature>
<dbReference type="Proteomes" id="UP000604825">
    <property type="component" value="Unassembled WGS sequence"/>
</dbReference>
<dbReference type="PANTHER" id="PTHR33157:SF14">
    <property type="entry name" value="AUTONOMOUS TRANSPOSABLE ELEMENT EN-1 MOSAIC PROTEIN"/>
    <property type="match status" value="1"/>
</dbReference>
<gene>
    <name evidence="2" type="ORF">NCGR_LOCUS39402</name>
</gene>
<feature type="compositionally biased region" description="Polar residues" evidence="1">
    <location>
        <begin position="428"/>
        <end position="440"/>
    </location>
</feature>